<organism evidence="1">
    <name type="scientific">Listeria phage LP-083-1</name>
    <dbReference type="NCBI Taxonomy" id="1458854"/>
    <lineage>
        <taxon>Viruses</taxon>
        <taxon>Duplodnaviria</taxon>
        <taxon>Heunggongvirae</taxon>
        <taxon>Uroviricota</taxon>
        <taxon>Caudoviricetes</taxon>
    </lineage>
</organism>
<dbReference type="Gene3D" id="2.60.520.10">
    <property type="entry name" value="Phage fibre proteins"/>
    <property type="match status" value="1"/>
</dbReference>
<name>A0A059T6N4_9CAUD</name>
<evidence type="ECO:0000313" key="1">
    <source>
        <dbReference type="EMBL" id="AHL18982.1"/>
    </source>
</evidence>
<gene>
    <name evidence="1" type="ORF">LP083-1_017</name>
</gene>
<protein>
    <submittedName>
        <fullName evidence="1">Uncharacterized protein</fullName>
    </submittedName>
</protein>
<proteinExistence type="predicted"/>
<reference evidence="1" key="1">
    <citation type="journal article" date="2014" name="Appl. Environ. Microbiol.">
        <title>Comparative genomic and morphological analysis of Listeria phages isolated from farm environments.</title>
        <authorList>
            <person name="Denes T."/>
            <person name="Vongkamjan K."/>
            <person name="Ackermann H.W."/>
            <person name="Moreno Switt A.I."/>
            <person name="Wiedmann M."/>
            <person name="den Bakker H.C."/>
        </authorList>
    </citation>
    <scope>NUCLEOTIDE SEQUENCE</scope>
</reference>
<dbReference type="EMBL" id="KJ094027">
    <property type="protein sequence ID" value="AHL18982.1"/>
    <property type="molecule type" value="Genomic_DNA"/>
</dbReference>
<sequence>MGVLGANVDRQIITPRLEALMNLKKLSKYQGMLALQTTSVSGLTATFGYSYGHIQGFYFEIEDGTTMTIPANSTGYICVRLDLSLTNTATGSITDGSYKVVTNQMQLLRVTKANLKKDVIHSGGVLQGTQRDLVLYSYTSNATTVTLTSFRNNWIYDGGPMNPVRSFSSGYSNNAGNTIKAYIRANRIYFDGAIKLRSGARNDDIMFNLDYGIEPLTSYRRAFGTTFQSNSTTQNATVYVRPNGQVTLQAYATSGGNIMDLNALNWDLGNDDSYFYPA</sequence>
<accession>A0A059T6N4</accession>